<gene>
    <name evidence="2" type="ORF">I1A49_16700</name>
</gene>
<evidence type="ECO:0000313" key="2">
    <source>
        <dbReference type="EMBL" id="QPI56365.1"/>
    </source>
</evidence>
<evidence type="ECO:0000313" key="3">
    <source>
        <dbReference type="Proteomes" id="UP000663421"/>
    </source>
</evidence>
<keyword evidence="3" id="KW-1185">Reference proteome</keyword>
<dbReference type="Proteomes" id="UP000663421">
    <property type="component" value="Chromosome"/>
</dbReference>
<name>A0ABX6W4E0_STRMQ</name>
<dbReference type="InterPro" id="IPR021145">
    <property type="entry name" value="Portal_protein_SPP1_Gp6-like"/>
</dbReference>
<dbReference type="Pfam" id="PF05133">
    <property type="entry name" value="SPP1_portal"/>
    <property type="match status" value="1"/>
</dbReference>
<feature type="region of interest" description="Disordered" evidence="1">
    <location>
        <begin position="470"/>
        <end position="504"/>
    </location>
</feature>
<protein>
    <submittedName>
        <fullName evidence="2">Phage portal protein</fullName>
    </submittedName>
</protein>
<evidence type="ECO:0000256" key="1">
    <source>
        <dbReference type="SAM" id="MobiDB-lite"/>
    </source>
</evidence>
<organism evidence="2 3">
    <name type="scientific">Streptomyces malaysiensis</name>
    <dbReference type="NCBI Taxonomy" id="92644"/>
    <lineage>
        <taxon>Bacteria</taxon>
        <taxon>Bacillati</taxon>
        <taxon>Actinomycetota</taxon>
        <taxon>Actinomycetes</taxon>
        <taxon>Kitasatosporales</taxon>
        <taxon>Streptomycetaceae</taxon>
        <taxon>Streptomyces</taxon>
        <taxon>Streptomyces violaceusniger group</taxon>
    </lineage>
</organism>
<proteinExistence type="predicted"/>
<accession>A0ABX6W4E0</accession>
<reference evidence="2 3" key="1">
    <citation type="submission" date="2020-11" db="EMBL/GenBank/DDBJ databases">
        <title>Complete genome sequence unveiled secondary metabolic potentials in Streptomyces solisilvae HNM0141.</title>
        <authorList>
            <person name="Huang X."/>
        </authorList>
    </citation>
    <scope>NUCLEOTIDE SEQUENCE [LARGE SCALE GENOMIC DNA]</scope>
    <source>
        <strain evidence="2 3">HNM0141</strain>
    </source>
</reference>
<dbReference type="EMBL" id="CP065050">
    <property type="protein sequence ID" value="QPI56365.1"/>
    <property type="molecule type" value="Genomic_DNA"/>
</dbReference>
<sequence length="504" mass="56076">MPVDASKVESPGWWLQRLGKKLLDERDDRVDEDGETEPGLNTLRKYAEGKVPLPTVPGLDPREVAEWMKDARTNWVSLVLDSPVERLGVDGFRFGSSGGESAKADEDAQRIWRENHMKADSGLVHYGAASQRRAFVLVERGDNGRPRLTHETPRQVAVEHAQGNRRELAAGLKLWRDDWTGNTRAKLWLPEREYDFVTKTDAPTFSGRVASLRSWDAFQIPNSSDGESRNSLGVVPLVPFINRRNRRLAGFAEHEDVLRIQNRINLSLIMLIGAMKYGAFRQRWAAGLAVDEDPVTGAKIQPFQLDIRKLWTTDDPEVKFGEFSATDLVPYVRSVESAVQDLAAISRTPPHYIIGAVVNVSGDALKAAETGLVAKVKDRQDELGEGWEAVMRLAFRVLGDTKKAEAWDLETVWRDPESRTVSELSDAAVKKASAGVPWRQRMEDMGYTPAQISRMEIDRAADALNATVDPQPARLQGQADNGKPPFDTRAVIGRKVADNVPDAA</sequence>